<dbReference type="SMART" id="SM00406">
    <property type="entry name" value="IGv"/>
    <property type="match status" value="1"/>
</dbReference>
<dbReference type="InterPro" id="IPR013106">
    <property type="entry name" value="Ig_V-set"/>
</dbReference>
<dbReference type="PANTHER" id="PTHR23268:SF102">
    <property type="entry name" value="IMMUNOGLOBULIN V-SET DOMAIN-CONTAINING PROTEIN"/>
    <property type="match status" value="1"/>
</dbReference>
<dbReference type="EMBL" id="OY660878">
    <property type="protein sequence ID" value="CAJ1074742.1"/>
    <property type="molecule type" value="Genomic_DNA"/>
</dbReference>
<dbReference type="InterPro" id="IPR007110">
    <property type="entry name" value="Ig-like_dom"/>
</dbReference>
<dbReference type="Proteomes" id="UP001178508">
    <property type="component" value="Chromosome 15"/>
</dbReference>
<evidence type="ECO:0000256" key="2">
    <source>
        <dbReference type="ARBA" id="ARBA00022859"/>
    </source>
</evidence>
<feature type="signal peptide" evidence="3">
    <location>
        <begin position="1"/>
        <end position="16"/>
    </location>
</feature>
<keyword evidence="6" id="KW-1185">Reference proteome</keyword>
<dbReference type="InterPro" id="IPR013783">
    <property type="entry name" value="Ig-like_fold"/>
</dbReference>
<feature type="domain" description="Ig-like" evidence="4">
    <location>
        <begin position="19"/>
        <end position="120"/>
    </location>
</feature>
<sequence>MIWFFMLCYHIGLSLSVEVEVSQYPSELIIKPKDKVQIKCSHDKTDFRVMLWYQRSPGDSALKLIGYLNYGTFTPEDKYKDQFNVTGDLSGGGKKTSTLVFKDTGPEQAAVYFCAASKAR</sequence>
<dbReference type="GO" id="GO:0002376">
    <property type="term" value="P:immune system process"/>
    <property type="evidence" value="ECO:0007669"/>
    <property type="project" value="UniProtKB-KW"/>
</dbReference>
<dbReference type="PROSITE" id="PS50835">
    <property type="entry name" value="IG_LIKE"/>
    <property type="match status" value="1"/>
</dbReference>
<keyword evidence="1 3" id="KW-0732">Signal</keyword>
<evidence type="ECO:0000256" key="3">
    <source>
        <dbReference type="SAM" id="SignalP"/>
    </source>
</evidence>
<organism evidence="5 6">
    <name type="scientific">Xyrichtys novacula</name>
    <name type="common">Pearly razorfish</name>
    <name type="synonym">Hemipteronotus novacula</name>
    <dbReference type="NCBI Taxonomy" id="13765"/>
    <lineage>
        <taxon>Eukaryota</taxon>
        <taxon>Metazoa</taxon>
        <taxon>Chordata</taxon>
        <taxon>Craniata</taxon>
        <taxon>Vertebrata</taxon>
        <taxon>Euteleostomi</taxon>
        <taxon>Actinopterygii</taxon>
        <taxon>Neopterygii</taxon>
        <taxon>Teleostei</taxon>
        <taxon>Neoteleostei</taxon>
        <taxon>Acanthomorphata</taxon>
        <taxon>Eupercaria</taxon>
        <taxon>Labriformes</taxon>
        <taxon>Labridae</taxon>
        <taxon>Xyrichtys</taxon>
    </lineage>
</organism>
<keyword evidence="2" id="KW-0391">Immunity</keyword>
<evidence type="ECO:0000259" key="4">
    <source>
        <dbReference type="PROSITE" id="PS50835"/>
    </source>
</evidence>
<protein>
    <recommendedName>
        <fullName evidence="4">Ig-like domain-containing protein</fullName>
    </recommendedName>
</protein>
<evidence type="ECO:0000256" key="1">
    <source>
        <dbReference type="ARBA" id="ARBA00022729"/>
    </source>
</evidence>
<feature type="chain" id="PRO_5043326111" description="Ig-like domain-containing protein" evidence="3">
    <location>
        <begin position="17"/>
        <end position="120"/>
    </location>
</feature>
<gene>
    <name evidence="5" type="ORF">XNOV1_A028616</name>
</gene>
<dbReference type="GO" id="GO:0005886">
    <property type="term" value="C:plasma membrane"/>
    <property type="evidence" value="ECO:0007669"/>
    <property type="project" value="TreeGrafter"/>
</dbReference>
<evidence type="ECO:0000313" key="5">
    <source>
        <dbReference type="EMBL" id="CAJ1074742.1"/>
    </source>
</evidence>
<dbReference type="InterPro" id="IPR050413">
    <property type="entry name" value="TCR_beta_variable"/>
</dbReference>
<dbReference type="GO" id="GO:0007166">
    <property type="term" value="P:cell surface receptor signaling pathway"/>
    <property type="evidence" value="ECO:0007669"/>
    <property type="project" value="TreeGrafter"/>
</dbReference>
<name>A0AAV1GMI0_XYRNO</name>
<dbReference type="Gene3D" id="2.60.40.10">
    <property type="entry name" value="Immunoglobulins"/>
    <property type="match status" value="1"/>
</dbReference>
<accession>A0AAV1GMI0</accession>
<dbReference type="PANTHER" id="PTHR23268">
    <property type="entry name" value="T-CELL RECEPTOR BETA CHAIN"/>
    <property type="match status" value="1"/>
</dbReference>
<dbReference type="InterPro" id="IPR036179">
    <property type="entry name" value="Ig-like_dom_sf"/>
</dbReference>
<proteinExistence type="predicted"/>
<evidence type="ECO:0000313" key="6">
    <source>
        <dbReference type="Proteomes" id="UP001178508"/>
    </source>
</evidence>
<dbReference type="AlphaFoldDB" id="A0AAV1GMI0"/>
<dbReference type="SUPFAM" id="SSF48726">
    <property type="entry name" value="Immunoglobulin"/>
    <property type="match status" value="1"/>
</dbReference>
<reference evidence="5" key="1">
    <citation type="submission" date="2023-08" db="EMBL/GenBank/DDBJ databases">
        <authorList>
            <person name="Alioto T."/>
            <person name="Alioto T."/>
            <person name="Gomez Garrido J."/>
        </authorList>
    </citation>
    <scope>NUCLEOTIDE SEQUENCE</scope>
</reference>